<keyword evidence="3" id="KW-1185">Reference proteome</keyword>
<proteinExistence type="predicted"/>
<evidence type="ECO:0000313" key="2">
    <source>
        <dbReference type="EMBL" id="EUC49371.1"/>
    </source>
</evidence>
<dbReference type="KEGG" id="bor:COCMIDRAFT_22952"/>
<dbReference type="Proteomes" id="UP000054032">
    <property type="component" value="Unassembled WGS sequence"/>
</dbReference>
<dbReference type="EMBL" id="KI963932">
    <property type="protein sequence ID" value="EUC49371.1"/>
    <property type="molecule type" value="Genomic_DNA"/>
</dbReference>
<evidence type="ECO:0000313" key="3">
    <source>
        <dbReference type="Proteomes" id="UP000054032"/>
    </source>
</evidence>
<reference evidence="2 3" key="1">
    <citation type="journal article" date="2013" name="PLoS Genet.">
        <title>Comparative genome structure, secondary metabolite, and effector coding capacity across Cochliobolus pathogens.</title>
        <authorList>
            <person name="Condon B.J."/>
            <person name="Leng Y."/>
            <person name="Wu D."/>
            <person name="Bushley K.E."/>
            <person name="Ohm R.A."/>
            <person name="Otillar R."/>
            <person name="Martin J."/>
            <person name="Schackwitz W."/>
            <person name="Grimwood J."/>
            <person name="MohdZainudin N."/>
            <person name="Xue C."/>
            <person name="Wang R."/>
            <person name="Manning V.A."/>
            <person name="Dhillon B."/>
            <person name="Tu Z.J."/>
            <person name="Steffenson B.J."/>
            <person name="Salamov A."/>
            <person name="Sun H."/>
            <person name="Lowry S."/>
            <person name="LaButti K."/>
            <person name="Han J."/>
            <person name="Copeland A."/>
            <person name="Lindquist E."/>
            <person name="Barry K."/>
            <person name="Schmutz J."/>
            <person name="Baker S.E."/>
            <person name="Ciuffetti L.M."/>
            <person name="Grigoriev I.V."/>
            <person name="Zhong S."/>
            <person name="Turgeon B.G."/>
        </authorList>
    </citation>
    <scope>NUCLEOTIDE SEQUENCE [LARGE SCALE GENOMIC DNA]</scope>
    <source>
        <strain evidence="2 3">ATCC 44560</strain>
    </source>
</reference>
<sequence length="148" mass="16904">MTCVRSGGRRRQREKEDEEEEQQRSANWFLREPTVFPFRDEMDAHTFALHSVSTVNGCSRGLALFGRRSPSDMNAPGQKQRAAGRNYGNMAGLRDERLLREWQGGRRAADDEIVGGGIHAVQSRRGGAGREHFLLPDGFHHWIKDEWK</sequence>
<dbReference type="HOGENOM" id="CLU_1758491_0_0_1"/>
<evidence type="ECO:0000256" key="1">
    <source>
        <dbReference type="SAM" id="MobiDB-lite"/>
    </source>
</evidence>
<accession>W7A044</accession>
<gene>
    <name evidence="2" type="ORF">COCMIDRAFT_22952</name>
</gene>
<protein>
    <submittedName>
        <fullName evidence="2">Uncharacterized protein</fullName>
    </submittedName>
</protein>
<feature type="region of interest" description="Disordered" evidence="1">
    <location>
        <begin position="1"/>
        <end position="25"/>
    </location>
</feature>
<feature type="region of interest" description="Disordered" evidence="1">
    <location>
        <begin position="67"/>
        <end position="88"/>
    </location>
</feature>
<organism evidence="2 3">
    <name type="scientific">Bipolaris oryzae ATCC 44560</name>
    <dbReference type="NCBI Taxonomy" id="930090"/>
    <lineage>
        <taxon>Eukaryota</taxon>
        <taxon>Fungi</taxon>
        <taxon>Dikarya</taxon>
        <taxon>Ascomycota</taxon>
        <taxon>Pezizomycotina</taxon>
        <taxon>Dothideomycetes</taxon>
        <taxon>Pleosporomycetidae</taxon>
        <taxon>Pleosporales</taxon>
        <taxon>Pleosporineae</taxon>
        <taxon>Pleosporaceae</taxon>
        <taxon>Bipolaris</taxon>
    </lineage>
</organism>
<name>W7A044_COCMI</name>
<dbReference type="RefSeq" id="XP_007684059.1">
    <property type="nucleotide sequence ID" value="XM_007685869.1"/>
</dbReference>
<dbReference type="AlphaFoldDB" id="W7A044"/>
<dbReference type="GeneID" id="19120350"/>